<evidence type="ECO:0000256" key="6">
    <source>
        <dbReference type="ARBA" id="ARBA00022692"/>
    </source>
</evidence>
<evidence type="ECO:0000256" key="4">
    <source>
        <dbReference type="ARBA" id="ARBA00022475"/>
    </source>
</evidence>
<keyword evidence="6" id="KW-0812">Transmembrane</keyword>
<feature type="domain" description="TonB C-terminal" evidence="12">
    <location>
        <begin position="139"/>
        <end position="230"/>
    </location>
</feature>
<keyword evidence="14" id="KW-1185">Reference proteome</keyword>
<dbReference type="PANTHER" id="PTHR33446">
    <property type="entry name" value="PROTEIN TONB-RELATED"/>
    <property type="match status" value="1"/>
</dbReference>
<comment type="similarity">
    <text evidence="2 10">Belongs to the TonB family.</text>
</comment>
<organism evidence="13 14">
    <name type="scientific">Hydrogenophaga electricum</name>
    <dbReference type="NCBI Taxonomy" id="1230953"/>
    <lineage>
        <taxon>Bacteria</taxon>
        <taxon>Pseudomonadati</taxon>
        <taxon>Pseudomonadota</taxon>
        <taxon>Betaproteobacteria</taxon>
        <taxon>Burkholderiales</taxon>
        <taxon>Comamonadaceae</taxon>
        <taxon>Hydrogenophaga</taxon>
    </lineage>
</organism>
<keyword evidence="8" id="KW-1133">Transmembrane helix</keyword>
<keyword evidence="9" id="KW-0472">Membrane</keyword>
<comment type="caution">
    <text evidence="13">The sequence shown here is derived from an EMBL/GenBank/DDBJ whole genome shotgun (WGS) entry which is preliminary data.</text>
</comment>
<dbReference type="NCBIfam" id="TIGR01352">
    <property type="entry name" value="tonB_Cterm"/>
    <property type="match status" value="1"/>
</dbReference>
<keyword evidence="4 10" id="KW-1003">Cell membrane</keyword>
<reference evidence="14" key="1">
    <citation type="journal article" date="2019" name="Int. J. Syst. Evol. Microbiol.">
        <title>The Global Catalogue of Microorganisms (GCM) 10K type strain sequencing project: providing services to taxonomists for standard genome sequencing and annotation.</title>
        <authorList>
            <consortium name="The Broad Institute Genomics Platform"/>
            <consortium name="The Broad Institute Genome Sequencing Center for Infectious Disease"/>
            <person name="Wu L."/>
            <person name="Ma J."/>
        </authorList>
    </citation>
    <scope>NUCLEOTIDE SEQUENCE [LARGE SCALE GENOMIC DNA]</scope>
    <source>
        <strain evidence="14">NBRC 109341</strain>
    </source>
</reference>
<dbReference type="Proteomes" id="UP001156903">
    <property type="component" value="Unassembled WGS sequence"/>
</dbReference>
<sequence length="230" mass="23619">MSSALSLSPTVPRWKDGGPTLLAVTGVHAALLAAVLVGLSEPAPDPVTPPTLSGVLVVEAPEQVAPPEPQPVVQPRPQPAPRPRPAPPVKAPATERSITAPEAPPEPVQPVPVASLPAPPAPAAVAPVAEPVAAPAVAPPIANASHLNNPAPVYPSLSRRRGEQGTVHLDLLVLADGTVGDIGLKRSSGFAALDQSALKAVARWRFVPASQGGVPLDWRYVLPVTFDLKR</sequence>
<evidence type="ECO:0000256" key="5">
    <source>
        <dbReference type="ARBA" id="ARBA00022519"/>
    </source>
</evidence>
<accession>A0ABQ6CCV7</accession>
<feature type="region of interest" description="Disordered" evidence="11">
    <location>
        <begin position="62"/>
        <end position="114"/>
    </location>
</feature>
<evidence type="ECO:0000256" key="3">
    <source>
        <dbReference type="ARBA" id="ARBA00022448"/>
    </source>
</evidence>
<proteinExistence type="inferred from homology"/>
<comment type="subcellular location">
    <subcellularLocation>
        <location evidence="1 10">Cell inner membrane</location>
        <topology evidence="1 10">Single-pass membrane protein</topology>
        <orientation evidence="1 10">Periplasmic side</orientation>
    </subcellularLocation>
</comment>
<comment type="function">
    <text evidence="10">Interacts with outer membrane receptor proteins that carry out high-affinity binding and energy dependent uptake into the periplasmic space of specific substrates. It could act to transduce energy from the cytoplasmic membrane to specific energy-requiring processes in the outer membrane, resulting in the release into the periplasm of ligands bound by these outer membrane proteins.</text>
</comment>
<evidence type="ECO:0000256" key="9">
    <source>
        <dbReference type="ARBA" id="ARBA00023136"/>
    </source>
</evidence>
<evidence type="ECO:0000256" key="11">
    <source>
        <dbReference type="SAM" id="MobiDB-lite"/>
    </source>
</evidence>
<dbReference type="EMBL" id="BSPB01000061">
    <property type="protein sequence ID" value="GLS16499.1"/>
    <property type="molecule type" value="Genomic_DNA"/>
</dbReference>
<keyword evidence="5 10" id="KW-0997">Cell inner membrane</keyword>
<evidence type="ECO:0000313" key="13">
    <source>
        <dbReference type="EMBL" id="GLS16499.1"/>
    </source>
</evidence>
<dbReference type="PANTHER" id="PTHR33446:SF2">
    <property type="entry name" value="PROTEIN TONB"/>
    <property type="match status" value="1"/>
</dbReference>
<keyword evidence="10" id="KW-0735">Signal-anchor</keyword>
<dbReference type="SUPFAM" id="SSF74653">
    <property type="entry name" value="TolA/TonB C-terminal domain"/>
    <property type="match status" value="1"/>
</dbReference>
<dbReference type="Pfam" id="PF03544">
    <property type="entry name" value="TonB_C"/>
    <property type="match status" value="1"/>
</dbReference>
<keyword evidence="7 10" id="KW-0653">Protein transport</keyword>
<dbReference type="PRINTS" id="PR01374">
    <property type="entry name" value="TONBPROTEIN"/>
</dbReference>
<gene>
    <name evidence="13" type="ORF">GCM10007935_39400</name>
</gene>
<protein>
    <recommendedName>
        <fullName evidence="10">Protein TonB</fullName>
    </recommendedName>
</protein>
<dbReference type="InterPro" id="IPR037682">
    <property type="entry name" value="TonB_C"/>
</dbReference>
<dbReference type="InterPro" id="IPR051045">
    <property type="entry name" value="TonB-dependent_transducer"/>
</dbReference>
<dbReference type="InterPro" id="IPR006260">
    <property type="entry name" value="TonB/TolA_C"/>
</dbReference>
<evidence type="ECO:0000256" key="8">
    <source>
        <dbReference type="ARBA" id="ARBA00022989"/>
    </source>
</evidence>
<evidence type="ECO:0000256" key="1">
    <source>
        <dbReference type="ARBA" id="ARBA00004383"/>
    </source>
</evidence>
<dbReference type="Gene3D" id="3.30.1150.10">
    <property type="match status" value="1"/>
</dbReference>
<dbReference type="InterPro" id="IPR003538">
    <property type="entry name" value="TonB"/>
</dbReference>
<evidence type="ECO:0000256" key="10">
    <source>
        <dbReference type="RuleBase" id="RU362123"/>
    </source>
</evidence>
<dbReference type="PROSITE" id="PS52015">
    <property type="entry name" value="TONB_CTD"/>
    <property type="match status" value="1"/>
</dbReference>
<dbReference type="RefSeq" id="WP_234266932.1">
    <property type="nucleotide sequence ID" value="NZ_BSPB01000061.1"/>
</dbReference>
<evidence type="ECO:0000259" key="12">
    <source>
        <dbReference type="PROSITE" id="PS52015"/>
    </source>
</evidence>
<evidence type="ECO:0000313" key="14">
    <source>
        <dbReference type="Proteomes" id="UP001156903"/>
    </source>
</evidence>
<name>A0ABQ6CCV7_9BURK</name>
<evidence type="ECO:0000256" key="2">
    <source>
        <dbReference type="ARBA" id="ARBA00006555"/>
    </source>
</evidence>
<keyword evidence="3 10" id="KW-0813">Transport</keyword>
<feature type="compositionally biased region" description="Pro residues" evidence="11">
    <location>
        <begin position="64"/>
        <end position="90"/>
    </location>
</feature>
<evidence type="ECO:0000256" key="7">
    <source>
        <dbReference type="ARBA" id="ARBA00022927"/>
    </source>
</evidence>